<comment type="caution">
    <text evidence="1">The sequence shown here is derived from an EMBL/GenBank/DDBJ whole genome shotgun (WGS) entry which is preliminary data.</text>
</comment>
<dbReference type="RefSeq" id="WP_304377358.1">
    <property type="nucleotide sequence ID" value="NZ_JAUOZU010000010.1"/>
</dbReference>
<proteinExistence type="predicted"/>
<evidence type="ECO:0000313" key="1">
    <source>
        <dbReference type="EMBL" id="MDO6965438.1"/>
    </source>
</evidence>
<dbReference type="EMBL" id="JAUOZU010000010">
    <property type="protein sequence ID" value="MDO6965438.1"/>
    <property type="molecule type" value="Genomic_DNA"/>
</dbReference>
<dbReference type="Proteomes" id="UP001174932">
    <property type="component" value="Unassembled WGS sequence"/>
</dbReference>
<protein>
    <submittedName>
        <fullName evidence="1">Uncharacterized protein</fullName>
    </submittedName>
</protein>
<reference evidence="1" key="1">
    <citation type="journal article" date="2015" name="Int. J. Syst. Evol. Microbiol.">
        <title>Rhizobium alvei sp. nov., isolated from a freshwater river.</title>
        <authorList>
            <person name="Sheu S.Y."/>
            <person name="Huang H.W."/>
            <person name="Young C.C."/>
            <person name="Chen W.M."/>
        </authorList>
    </citation>
    <scope>NUCLEOTIDE SEQUENCE</scope>
    <source>
        <strain evidence="1">TNR-22</strain>
    </source>
</reference>
<evidence type="ECO:0000313" key="2">
    <source>
        <dbReference type="Proteomes" id="UP001174932"/>
    </source>
</evidence>
<accession>A0ABT8YPZ9</accession>
<gene>
    <name evidence="1" type="ORF">Q4481_15835</name>
</gene>
<name>A0ABT8YPZ9_9HYPH</name>
<sequence length="63" mass="7167">MFKPLLTTVLVLPILLAMQVDSEAGWKKRGWYVKKPSANCVMRKVAVADGYGRISKRMVRVCR</sequence>
<reference evidence="1" key="2">
    <citation type="submission" date="2023-07" db="EMBL/GenBank/DDBJ databases">
        <authorList>
            <person name="Shen H."/>
        </authorList>
    </citation>
    <scope>NUCLEOTIDE SEQUENCE</scope>
    <source>
        <strain evidence="1">TNR-22</strain>
    </source>
</reference>
<organism evidence="1 2">
    <name type="scientific">Rhizobium alvei</name>
    <dbReference type="NCBI Taxonomy" id="1132659"/>
    <lineage>
        <taxon>Bacteria</taxon>
        <taxon>Pseudomonadati</taxon>
        <taxon>Pseudomonadota</taxon>
        <taxon>Alphaproteobacteria</taxon>
        <taxon>Hyphomicrobiales</taxon>
        <taxon>Rhizobiaceae</taxon>
        <taxon>Rhizobium/Agrobacterium group</taxon>
        <taxon>Rhizobium</taxon>
    </lineage>
</organism>
<keyword evidence="2" id="KW-1185">Reference proteome</keyword>